<feature type="transmembrane region" description="Helical" evidence="7">
    <location>
        <begin position="12"/>
        <end position="33"/>
    </location>
</feature>
<accession>A0A8R1U836</accession>
<comment type="similarity">
    <text evidence="2">Belongs to the ZIP transporter (TC 2.A.5) family.</text>
</comment>
<dbReference type="Pfam" id="PF02535">
    <property type="entry name" value="Zip"/>
    <property type="match status" value="1"/>
</dbReference>
<feature type="transmembrane region" description="Helical" evidence="7">
    <location>
        <begin position="324"/>
        <end position="346"/>
    </location>
</feature>
<evidence type="ECO:0000256" key="5">
    <source>
        <dbReference type="ARBA" id="ARBA00023136"/>
    </source>
</evidence>
<dbReference type="PANTHER" id="PTHR12191">
    <property type="entry name" value="SOLUTE CARRIER FAMILY 39"/>
    <property type="match status" value="1"/>
</dbReference>
<feature type="compositionally biased region" description="Basic and acidic residues" evidence="6">
    <location>
        <begin position="144"/>
        <end position="159"/>
    </location>
</feature>
<keyword evidence="4 7" id="KW-1133">Transmembrane helix</keyword>
<dbReference type="OrthoDB" id="200954at2759"/>
<dbReference type="InterPro" id="IPR050799">
    <property type="entry name" value="ZIP_Transporter"/>
</dbReference>
<dbReference type="InterPro" id="IPR003689">
    <property type="entry name" value="ZIP"/>
</dbReference>
<dbReference type="AlphaFoldDB" id="A0A2A6CAE9"/>
<dbReference type="PANTHER" id="PTHR12191:SF37">
    <property type="entry name" value="ZINC TRANSPORTER FOI"/>
    <property type="match status" value="1"/>
</dbReference>
<keyword evidence="9" id="KW-1185">Reference proteome</keyword>
<keyword evidence="5 7" id="KW-0472">Membrane</keyword>
<dbReference type="GO" id="GO:0005886">
    <property type="term" value="C:plasma membrane"/>
    <property type="evidence" value="ECO:0000318"/>
    <property type="project" value="GO_Central"/>
</dbReference>
<reference evidence="9" key="1">
    <citation type="journal article" date="2008" name="Nat. Genet.">
        <title>The Pristionchus pacificus genome provides a unique perspective on nematode lifestyle and parasitism.</title>
        <authorList>
            <person name="Dieterich C."/>
            <person name="Clifton S.W."/>
            <person name="Schuster L.N."/>
            <person name="Chinwalla A."/>
            <person name="Delehaunty K."/>
            <person name="Dinkelacker I."/>
            <person name="Fulton L."/>
            <person name="Fulton R."/>
            <person name="Godfrey J."/>
            <person name="Minx P."/>
            <person name="Mitreva M."/>
            <person name="Roeseler W."/>
            <person name="Tian H."/>
            <person name="Witte H."/>
            <person name="Yang S.P."/>
            <person name="Wilson R.K."/>
            <person name="Sommer R.J."/>
        </authorList>
    </citation>
    <scope>NUCLEOTIDE SEQUENCE [LARGE SCALE GENOMIC DNA]</scope>
    <source>
        <strain evidence="9">PS312</strain>
    </source>
</reference>
<dbReference type="Proteomes" id="UP000005239">
    <property type="component" value="Unassembled WGS sequence"/>
</dbReference>
<evidence type="ECO:0000256" key="2">
    <source>
        <dbReference type="ARBA" id="ARBA00006939"/>
    </source>
</evidence>
<dbReference type="GO" id="GO:0071578">
    <property type="term" value="P:zinc ion import across plasma membrane"/>
    <property type="evidence" value="ECO:0000318"/>
    <property type="project" value="GO_Central"/>
</dbReference>
<organism evidence="8 9">
    <name type="scientific">Pristionchus pacificus</name>
    <name type="common">Parasitic nematode worm</name>
    <dbReference type="NCBI Taxonomy" id="54126"/>
    <lineage>
        <taxon>Eukaryota</taxon>
        <taxon>Metazoa</taxon>
        <taxon>Ecdysozoa</taxon>
        <taxon>Nematoda</taxon>
        <taxon>Chromadorea</taxon>
        <taxon>Rhabditida</taxon>
        <taxon>Rhabditina</taxon>
        <taxon>Diplogasteromorpha</taxon>
        <taxon>Diplogasteroidea</taxon>
        <taxon>Neodiplogasteridae</taxon>
        <taxon>Pristionchus</taxon>
    </lineage>
</organism>
<feature type="region of interest" description="Disordered" evidence="6">
    <location>
        <begin position="119"/>
        <end position="159"/>
    </location>
</feature>
<comment type="subcellular location">
    <subcellularLocation>
        <location evidence="1">Membrane</location>
        <topology evidence="1">Multi-pass membrane protein</topology>
    </subcellularLocation>
</comment>
<accession>A0A2A6CAE9</accession>
<evidence type="ECO:0000256" key="3">
    <source>
        <dbReference type="ARBA" id="ARBA00022692"/>
    </source>
</evidence>
<feature type="transmembrane region" description="Helical" evidence="7">
    <location>
        <begin position="45"/>
        <end position="65"/>
    </location>
</feature>
<evidence type="ECO:0000256" key="4">
    <source>
        <dbReference type="ARBA" id="ARBA00022989"/>
    </source>
</evidence>
<feature type="transmembrane region" description="Helical" evidence="7">
    <location>
        <begin position="278"/>
        <end position="303"/>
    </location>
</feature>
<dbReference type="GO" id="GO:0030003">
    <property type="term" value="P:intracellular monoatomic cation homeostasis"/>
    <property type="evidence" value="ECO:0000318"/>
    <property type="project" value="GO_Central"/>
</dbReference>
<dbReference type="GO" id="GO:0140410">
    <property type="term" value="F:monoatomic cation:bicarbonate symporter activity"/>
    <property type="evidence" value="ECO:0000318"/>
    <property type="project" value="GO_Central"/>
</dbReference>
<proteinExistence type="inferred from homology"/>
<reference evidence="8" key="2">
    <citation type="submission" date="2022-06" db="UniProtKB">
        <authorList>
            <consortium name="EnsemblMetazoa"/>
        </authorList>
    </citation>
    <scope>IDENTIFICATION</scope>
    <source>
        <strain evidence="8">PS312</strain>
    </source>
</reference>
<feature type="transmembrane region" description="Helical" evidence="7">
    <location>
        <begin position="384"/>
        <end position="409"/>
    </location>
</feature>
<feature type="compositionally biased region" description="Basic and acidic residues" evidence="6">
    <location>
        <begin position="123"/>
        <end position="135"/>
    </location>
</feature>
<feature type="transmembrane region" description="Helical" evidence="7">
    <location>
        <begin position="352"/>
        <end position="372"/>
    </location>
</feature>
<dbReference type="EnsemblMetazoa" id="PPA08847.1">
    <property type="protein sequence ID" value="PPA08847.1"/>
    <property type="gene ID" value="WBGene00098401"/>
</dbReference>
<evidence type="ECO:0000256" key="6">
    <source>
        <dbReference type="SAM" id="MobiDB-lite"/>
    </source>
</evidence>
<feature type="transmembrane region" description="Helical" evidence="7">
    <location>
        <begin position="171"/>
        <end position="190"/>
    </location>
</feature>
<dbReference type="GO" id="GO:0005385">
    <property type="term" value="F:zinc ion transmembrane transporter activity"/>
    <property type="evidence" value="ECO:0000318"/>
    <property type="project" value="GO_Central"/>
</dbReference>
<name>A0A2A6CAE9_PRIPA</name>
<evidence type="ECO:0000313" key="8">
    <source>
        <dbReference type="EnsemblMetazoa" id="PPA08847.1"/>
    </source>
</evidence>
<evidence type="ECO:0000313" key="9">
    <source>
        <dbReference type="Proteomes" id="UP000005239"/>
    </source>
</evidence>
<protein>
    <submittedName>
        <fullName evidence="8">Tag-141 protein</fullName>
    </submittedName>
</protein>
<gene>
    <name evidence="8" type="primary">WBGene00098401</name>
</gene>
<evidence type="ECO:0000256" key="1">
    <source>
        <dbReference type="ARBA" id="ARBA00004141"/>
    </source>
</evidence>
<evidence type="ECO:0000256" key="7">
    <source>
        <dbReference type="SAM" id="Phobius"/>
    </source>
</evidence>
<sequence>MSDSESEGPSKLFYALLSVTIVSLASLLGGIILPCTTGVSSPPSLPSQFFLLLRNLVVFGCTSSLQWQWELSHQTQFSILFQRQVPPLLIFDLSPFEVLGIHDHSHAVHTVNGTTTTISPFNESDHNDSHEDDHHHRIRRHSHEGHEGHHDHHHNEEGNEMRKERQMLLKLLCLLCAVYILYLIEFVAYFRTDGGGHSHGHSHGTTEVNQLEVYTEKPIPVWDIESSCSPSSSSTSVGPPPLNQVSPLLAAPPVFCGLRGPALIILFGDGVHNFIDGVAIGASFASSFGTGVATSIAVLCHELPHELGDMAVLLETGLSMSRALLLNLLSALTAYAGLFVGFYAVSIDSAKTWLLALTAGMFLYVAWIDMLSHLKHEAAERLDPWWLTCLLQFAGLFFGTSIMFALGWFEHDLFSDNH</sequence>
<keyword evidence="3 7" id="KW-0812">Transmembrane</keyword>